<protein>
    <submittedName>
        <fullName evidence="2">Uncharacterized protein</fullName>
    </submittedName>
</protein>
<evidence type="ECO:0000313" key="1">
    <source>
        <dbReference type="EMBL" id="QJA62994.1"/>
    </source>
</evidence>
<evidence type="ECO:0000313" key="2">
    <source>
        <dbReference type="EMBL" id="QJA83618.1"/>
    </source>
</evidence>
<dbReference type="AlphaFoldDB" id="A0A6M3KQP1"/>
<gene>
    <name evidence="2" type="ORF">MM415A00270_0026</name>
    <name evidence="1" type="ORF">MM415B00672_0012</name>
</gene>
<accession>A0A6M3KQP1</accession>
<sequence length="123" mass="14287">MAKILTNREFERLKEYGFEIEEVEEPKKKEKNALEDSLKILSGSVEGLKGIVKEVLFNNSTVLNRVITRDTELWDKIIQDNQSIIKTVAEAIKPDLNKEKKKWKFTVNYNSYGQIKDVEAIEI</sequence>
<proteinExistence type="predicted"/>
<organism evidence="2">
    <name type="scientific">viral metagenome</name>
    <dbReference type="NCBI Taxonomy" id="1070528"/>
    <lineage>
        <taxon>unclassified sequences</taxon>
        <taxon>metagenomes</taxon>
        <taxon>organismal metagenomes</taxon>
    </lineage>
</organism>
<name>A0A6M3KQP1_9ZZZZ</name>
<reference evidence="2" key="1">
    <citation type="submission" date="2020-03" db="EMBL/GenBank/DDBJ databases">
        <title>The deep terrestrial virosphere.</title>
        <authorList>
            <person name="Holmfeldt K."/>
            <person name="Nilsson E."/>
            <person name="Simone D."/>
            <person name="Lopez-Fernandez M."/>
            <person name="Wu X."/>
            <person name="de Brujin I."/>
            <person name="Lundin D."/>
            <person name="Andersson A."/>
            <person name="Bertilsson S."/>
            <person name="Dopson M."/>
        </authorList>
    </citation>
    <scope>NUCLEOTIDE SEQUENCE</scope>
    <source>
        <strain evidence="2">MM415A00270</strain>
        <strain evidence="1">MM415B00672</strain>
    </source>
</reference>
<dbReference type="EMBL" id="MT142514">
    <property type="protein sequence ID" value="QJA83618.1"/>
    <property type="molecule type" value="Genomic_DNA"/>
</dbReference>
<dbReference type="EMBL" id="MT141487">
    <property type="protein sequence ID" value="QJA62994.1"/>
    <property type="molecule type" value="Genomic_DNA"/>
</dbReference>